<feature type="transmembrane region" description="Helical" evidence="8">
    <location>
        <begin position="328"/>
        <end position="361"/>
    </location>
</feature>
<accession>A0A0V8JNL8</accession>
<evidence type="ECO:0000256" key="5">
    <source>
        <dbReference type="ARBA" id="ARBA00022692"/>
    </source>
</evidence>
<dbReference type="PANTHER" id="PTHR21716:SF53">
    <property type="entry name" value="PERMEASE PERM-RELATED"/>
    <property type="match status" value="1"/>
</dbReference>
<keyword evidence="3" id="KW-0813">Transport</keyword>
<proteinExistence type="inferred from homology"/>
<evidence type="ECO:0000256" key="3">
    <source>
        <dbReference type="ARBA" id="ARBA00022448"/>
    </source>
</evidence>
<organism evidence="9 10">
    <name type="scientific">Priestia veravalensis</name>
    <dbReference type="NCBI Taxonomy" id="1414648"/>
    <lineage>
        <taxon>Bacteria</taxon>
        <taxon>Bacillati</taxon>
        <taxon>Bacillota</taxon>
        <taxon>Bacilli</taxon>
        <taxon>Bacillales</taxon>
        <taxon>Bacillaceae</taxon>
        <taxon>Priestia</taxon>
    </lineage>
</organism>
<gene>
    <name evidence="9" type="ORF">AS180_06630</name>
</gene>
<feature type="transmembrane region" description="Helical" evidence="8">
    <location>
        <begin position="171"/>
        <end position="193"/>
    </location>
</feature>
<feature type="transmembrane region" description="Helical" evidence="8">
    <location>
        <begin position="83"/>
        <end position="104"/>
    </location>
</feature>
<dbReference type="GO" id="GO:0005886">
    <property type="term" value="C:plasma membrane"/>
    <property type="evidence" value="ECO:0007669"/>
    <property type="project" value="UniProtKB-SubCell"/>
</dbReference>
<keyword evidence="7 8" id="KW-0472">Membrane</keyword>
<evidence type="ECO:0000256" key="8">
    <source>
        <dbReference type="SAM" id="Phobius"/>
    </source>
</evidence>
<comment type="caution">
    <text evidence="9">The sequence shown here is derived from an EMBL/GenBank/DDBJ whole genome shotgun (WGS) entry which is preliminary data.</text>
</comment>
<feature type="transmembrane region" description="Helical" evidence="8">
    <location>
        <begin position="268"/>
        <end position="287"/>
    </location>
</feature>
<evidence type="ECO:0000256" key="1">
    <source>
        <dbReference type="ARBA" id="ARBA00004651"/>
    </source>
</evidence>
<dbReference type="InterPro" id="IPR002549">
    <property type="entry name" value="AI-2E-like"/>
</dbReference>
<keyword evidence="10" id="KW-1185">Reference proteome</keyword>
<dbReference type="PANTHER" id="PTHR21716">
    <property type="entry name" value="TRANSMEMBRANE PROTEIN"/>
    <property type="match status" value="1"/>
</dbReference>
<name>A0A0V8JNL8_9BACI</name>
<sequence length="378" mass="41569">MTYLFGGNEVSKAKKFQFWTIQLVLIALFIYICTKISFVFEPIVVFFTTLFFPILVSGFLYFLFSPIVFFLEKRKVPKTIGILVLYAVFIGVISLAVGTLGPALSKEANQFADKVPTYVEKSQEAINNLSETKGFQWIVEQEYVSIEKIEDSLANFSSTLTTGVTSSLSTIFSVLTNITLTVVTVPFILFYMLKDGHSLPKYIVKLFPPSYRDEGLKILEETKETVATYIQGQMLVALFVGVCASIGYLIIGLPFALVLGLIGAVTNIIPYLGPFFGAAPAVVIGILDSPTKALLVILVMVIVQQLEGNVISPLIMGRKLNIHPLTIILLLLVAGNLAGILGMILAVPFYAVVKTLVLNIVRLIKLRSRSKTDPEAYS</sequence>
<evidence type="ECO:0000256" key="6">
    <source>
        <dbReference type="ARBA" id="ARBA00022989"/>
    </source>
</evidence>
<dbReference type="EMBL" id="LNQP01000017">
    <property type="protein sequence ID" value="KSU88654.1"/>
    <property type="molecule type" value="Genomic_DNA"/>
</dbReference>
<feature type="transmembrane region" description="Helical" evidence="8">
    <location>
        <begin position="235"/>
        <end position="262"/>
    </location>
</feature>
<keyword evidence="5 8" id="KW-0812">Transmembrane</keyword>
<comment type="subcellular location">
    <subcellularLocation>
        <location evidence="1">Cell membrane</location>
        <topology evidence="1">Multi-pass membrane protein</topology>
    </subcellularLocation>
</comment>
<comment type="similarity">
    <text evidence="2">Belongs to the autoinducer-2 exporter (AI-2E) (TC 2.A.86) family.</text>
</comment>
<feature type="transmembrane region" description="Helical" evidence="8">
    <location>
        <begin position="21"/>
        <end position="40"/>
    </location>
</feature>
<evidence type="ECO:0008006" key="11">
    <source>
        <dbReference type="Google" id="ProtNLM"/>
    </source>
</evidence>
<dbReference type="Pfam" id="PF01594">
    <property type="entry name" value="AI-2E_transport"/>
    <property type="match status" value="1"/>
</dbReference>
<keyword evidence="4" id="KW-1003">Cell membrane</keyword>
<dbReference type="GO" id="GO:0055085">
    <property type="term" value="P:transmembrane transport"/>
    <property type="evidence" value="ECO:0007669"/>
    <property type="project" value="TreeGrafter"/>
</dbReference>
<feature type="transmembrane region" description="Helical" evidence="8">
    <location>
        <begin position="294"/>
        <end position="316"/>
    </location>
</feature>
<protein>
    <recommendedName>
        <fullName evidence="11">AI-2E family transporter</fullName>
    </recommendedName>
</protein>
<keyword evidence="6 8" id="KW-1133">Transmembrane helix</keyword>
<feature type="transmembrane region" description="Helical" evidence="8">
    <location>
        <begin position="46"/>
        <end position="71"/>
    </location>
</feature>
<dbReference type="AlphaFoldDB" id="A0A0V8JNL8"/>
<evidence type="ECO:0000256" key="7">
    <source>
        <dbReference type="ARBA" id="ARBA00023136"/>
    </source>
</evidence>
<evidence type="ECO:0000256" key="2">
    <source>
        <dbReference type="ARBA" id="ARBA00009773"/>
    </source>
</evidence>
<evidence type="ECO:0000256" key="4">
    <source>
        <dbReference type="ARBA" id="ARBA00022475"/>
    </source>
</evidence>
<reference evidence="9 10" key="1">
    <citation type="submission" date="2015-11" db="EMBL/GenBank/DDBJ databases">
        <title>Bacillus caseinolyticus sp nov.</title>
        <authorList>
            <person name="Dastager S.G."/>
            <person name="Mawlankar R."/>
        </authorList>
    </citation>
    <scope>NUCLEOTIDE SEQUENCE [LARGE SCALE GENOMIC DNA]</scope>
    <source>
        <strain evidence="9 10">SGD-V-76</strain>
    </source>
</reference>
<dbReference type="Proteomes" id="UP000053681">
    <property type="component" value="Unassembled WGS sequence"/>
</dbReference>
<evidence type="ECO:0000313" key="9">
    <source>
        <dbReference type="EMBL" id="KSU88654.1"/>
    </source>
</evidence>
<evidence type="ECO:0000313" key="10">
    <source>
        <dbReference type="Proteomes" id="UP000053681"/>
    </source>
</evidence>